<dbReference type="Proteomes" id="UP001239019">
    <property type="component" value="Unassembled WGS sequence"/>
</dbReference>
<dbReference type="InterPro" id="IPR001610">
    <property type="entry name" value="PAC"/>
</dbReference>
<dbReference type="Pfam" id="PF08448">
    <property type="entry name" value="PAS_4"/>
    <property type="match status" value="1"/>
</dbReference>
<feature type="domain" description="PAS" evidence="1">
    <location>
        <begin position="248"/>
        <end position="320"/>
    </location>
</feature>
<dbReference type="InterPro" id="IPR000700">
    <property type="entry name" value="PAS-assoc_C"/>
</dbReference>
<keyword evidence="4" id="KW-0808">Transferase</keyword>
<gene>
    <name evidence="4" type="ORF">RBH19_09145</name>
</gene>
<dbReference type="PANTHER" id="PTHR46663">
    <property type="entry name" value="DIGUANYLATE CYCLASE DGCT-RELATED"/>
    <property type="match status" value="1"/>
</dbReference>
<dbReference type="PROSITE" id="PS50113">
    <property type="entry name" value="PAC"/>
    <property type="match status" value="1"/>
</dbReference>
<dbReference type="InterPro" id="IPR029787">
    <property type="entry name" value="Nucleotide_cyclase"/>
</dbReference>
<dbReference type="Gene3D" id="3.30.450.20">
    <property type="entry name" value="PAS domain"/>
    <property type="match status" value="3"/>
</dbReference>
<keyword evidence="4" id="KW-0548">Nucleotidyltransferase</keyword>
<dbReference type="InterPro" id="IPR013656">
    <property type="entry name" value="PAS_4"/>
</dbReference>
<name>A0ABU0W7M7_9GAMM</name>
<dbReference type="Pfam" id="PF13426">
    <property type="entry name" value="PAS_9"/>
    <property type="match status" value="2"/>
</dbReference>
<dbReference type="InterPro" id="IPR035965">
    <property type="entry name" value="PAS-like_dom_sf"/>
</dbReference>
<organism evidence="4 5">
    <name type="scientific">Natronospira bacteriovora</name>
    <dbReference type="NCBI Taxonomy" id="3069753"/>
    <lineage>
        <taxon>Bacteria</taxon>
        <taxon>Pseudomonadati</taxon>
        <taxon>Pseudomonadota</taxon>
        <taxon>Gammaproteobacteria</taxon>
        <taxon>Natronospirales</taxon>
        <taxon>Natronospiraceae</taxon>
        <taxon>Natronospira</taxon>
    </lineage>
</organism>
<keyword evidence="5" id="KW-1185">Reference proteome</keyword>
<dbReference type="InterPro" id="IPR000160">
    <property type="entry name" value="GGDEF_dom"/>
</dbReference>
<dbReference type="Gene3D" id="3.30.70.270">
    <property type="match status" value="1"/>
</dbReference>
<dbReference type="RefSeq" id="WP_306728538.1">
    <property type="nucleotide sequence ID" value="NZ_JAVDDT010000005.1"/>
</dbReference>
<dbReference type="PANTHER" id="PTHR46663:SF4">
    <property type="entry name" value="DIGUANYLATE CYCLASE DGCT-RELATED"/>
    <property type="match status" value="1"/>
</dbReference>
<evidence type="ECO:0000259" key="3">
    <source>
        <dbReference type="PROSITE" id="PS50887"/>
    </source>
</evidence>
<dbReference type="SUPFAM" id="SSF55785">
    <property type="entry name" value="PYP-like sensor domain (PAS domain)"/>
    <property type="match status" value="3"/>
</dbReference>
<evidence type="ECO:0000259" key="2">
    <source>
        <dbReference type="PROSITE" id="PS50113"/>
    </source>
</evidence>
<dbReference type="NCBIfam" id="TIGR00254">
    <property type="entry name" value="GGDEF"/>
    <property type="match status" value="1"/>
</dbReference>
<feature type="domain" description="GGDEF" evidence="3">
    <location>
        <begin position="406"/>
        <end position="537"/>
    </location>
</feature>
<dbReference type="PROSITE" id="PS50112">
    <property type="entry name" value="PAS"/>
    <property type="match status" value="1"/>
</dbReference>
<dbReference type="InterPro" id="IPR000014">
    <property type="entry name" value="PAS"/>
</dbReference>
<dbReference type="SMART" id="SM00086">
    <property type="entry name" value="PAC"/>
    <property type="match status" value="2"/>
</dbReference>
<dbReference type="CDD" id="cd01949">
    <property type="entry name" value="GGDEF"/>
    <property type="match status" value="1"/>
</dbReference>
<evidence type="ECO:0000313" key="4">
    <source>
        <dbReference type="EMBL" id="MDQ2070040.1"/>
    </source>
</evidence>
<evidence type="ECO:0000313" key="5">
    <source>
        <dbReference type="Proteomes" id="UP001239019"/>
    </source>
</evidence>
<dbReference type="InterPro" id="IPR043128">
    <property type="entry name" value="Rev_trsase/Diguanyl_cyclase"/>
</dbReference>
<dbReference type="GO" id="GO:0052621">
    <property type="term" value="F:diguanylate cyclase activity"/>
    <property type="evidence" value="ECO:0007669"/>
    <property type="project" value="UniProtKB-EC"/>
</dbReference>
<dbReference type="Pfam" id="PF00990">
    <property type="entry name" value="GGDEF"/>
    <property type="match status" value="1"/>
</dbReference>
<feature type="domain" description="PAC" evidence="2">
    <location>
        <begin position="322"/>
        <end position="374"/>
    </location>
</feature>
<evidence type="ECO:0000259" key="1">
    <source>
        <dbReference type="PROSITE" id="PS50112"/>
    </source>
</evidence>
<dbReference type="SMART" id="SM00091">
    <property type="entry name" value="PAS"/>
    <property type="match status" value="3"/>
</dbReference>
<dbReference type="EC" id="2.7.7.65" evidence="4"/>
<dbReference type="CDD" id="cd00130">
    <property type="entry name" value="PAS"/>
    <property type="match status" value="2"/>
</dbReference>
<dbReference type="NCBIfam" id="TIGR00229">
    <property type="entry name" value="sensory_box"/>
    <property type="match status" value="2"/>
</dbReference>
<dbReference type="SUPFAM" id="SSF55073">
    <property type="entry name" value="Nucleotide cyclase"/>
    <property type="match status" value="1"/>
</dbReference>
<proteinExistence type="predicted"/>
<dbReference type="PROSITE" id="PS50887">
    <property type="entry name" value="GGDEF"/>
    <property type="match status" value="1"/>
</dbReference>
<reference evidence="4 5" key="1">
    <citation type="submission" date="2023-08" db="EMBL/GenBank/DDBJ databases">
        <title>Whole-genome sequencing of halo(alkali)philic microorganisms from hypersaline lakes.</title>
        <authorList>
            <person name="Sorokin D.Y."/>
            <person name="Abbas B."/>
            <person name="Merkel A.Y."/>
        </authorList>
    </citation>
    <scope>NUCLEOTIDE SEQUENCE [LARGE SCALE GENOMIC DNA]</scope>
    <source>
        <strain evidence="4 5">AB-CW4</strain>
    </source>
</reference>
<dbReference type="InterPro" id="IPR052163">
    <property type="entry name" value="DGC-Regulatory_Protein"/>
</dbReference>
<protein>
    <submittedName>
        <fullName evidence="4">Diguanylate cyclase</fullName>
        <ecNumber evidence="4">2.7.7.65</ecNumber>
    </submittedName>
</protein>
<accession>A0ABU0W7M7</accession>
<sequence length="537" mass="60000">MSDTDPQTEMFRQMFHGSLAIKLLVDPDSGAILDANYAALRFYGFSREQLLALRVIDLNTLSETQVRAEMRAARDARRNCFQFQHRLAGGEIRDVEVYSSPLTLQGKTRLLSIIHDVTARNDQERELSVLSDIVANLPVGIYRSQVEDGGRFLSVNPEMVRLTEAESEAELLATPASRLYANEGDRAAFVARMKAADDWHSENVRLRTLRGNIRTFRVTVRQRQGEDGTAFIDGITEDITRLEAAEQSREQLYEIIDATPAIVGISAPDGRLIYLNRAGRRVLGLGPNDPLSDYRPRRVHTEESFRTLVEVALPTAMEEGCWVGEMSFSSANGELIPVQTTLIAHKDADGQLLRVSAVSIDVSSQKRRQQVLEQMAFRDSLTGLLNRRGFMRALKDTLDDARSHRMPLSIVMLDLDHFKPINDRHGHDVGDEILRKLAPLLSGRRRSDDLVGRLGGEEFGIILPGAERENAVAIAEDIRERVAATEFQTRAGTLRITLSGGVTSFTDRRESGPTLLRRADAALYDAKAAGRNCVHWR</sequence>
<dbReference type="EMBL" id="JAVDDT010000005">
    <property type="protein sequence ID" value="MDQ2070040.1"/>
    <property type="molecule type" value="Genomic_DNA"/>
</dbReference>
<comment type="caution">
    <text evidence="4">The sequence shown here is derived from an EMBL/GenBank/DDBJ whole genome shotgun (WGS) entry which is preliminary data.</text>
</comment>
<dbReference type="SMART" id="SM00267">
    <property type="entry name" value="GGDEF"/>
    <property type="match status" value="1"/>
</dbReference>